<dbReference type="Gene3D" id="3.40.50.12820">
    <property type="match status" value="1"/>
</dbReference>
<dbReference type="NCBIfam" id="TIGR02262">
    <property type="entry name" value="benz_CoA_lig"/>
    <property type="match status" value="1"/>
</dbReference>
<dbReference type="Gene3D" id="3.40.50.980">
    <property type="match status" value="1"/>
</dbReference>
<dbReference type="InterPro" id="IPR000873">
    <property type="entry name" value="AMP-dep_synth/lig_dom"/>
</dbReference>
<gene>
    <name evidence="4" type="ORF">SAMN02745126_03911</name>
</gene>
<dbReference type="GO" id="GO:0044550">
    <property type="term" value="P:secondary metabolite biosynthetic process"/>
    <property type="evidence" value="ECO:0007669"/>
    <property type="project" value="TreeGrafter"/>
</dbReference>
<dbReference type="InterPro" id="IPR025110">
    <property type="entry name" value="AMP-bd_C"/>
</dbReference>
<dbReference type="PANTHER" id="PTHR43352">
    <property type="entry name" value="ACETYL-COA SYNTHETASE"/>
    <property type="match status" value="1"/>
</dbReference>
<dbReference type="InterPro" id="IPR011957">
    <property type="entry name" value="Benz_CoA_lig"/>
</dbReference>
<evidence type="ECO:0000259" key="2">
    <source>
        <dbReference type="Pfam" id="PF00501"/>
    </source>
</evidence>
<dbReference type="Pfam" id="PF00501">
    <property type="entry name" value="AMP-binding"/>
    <property type="match status" value="1"/>
</dbReference>
<proteinExistence type="predicted"/>
<dbReference type="OrthoDB" id="4471305at2"/>
<dbReference type="PANTHER" id="PTHR43352:SF1">
    <property type="entry name" value="ANTHRANILATE--COA LIGASE"/>
    <property type="match status" value="1"/>
</dbReference>
<dbReference type="Pfam" id="PF13193">
    <property type="entry name" value="AMP-binding_C"/>
    <property type="match status" value="1"/>
</dbReference>
<sequence>MIPGIEFGPDHKVRLPEAFNVAVPFIDRHIDQGRGSKPAIRTAHETVTYAELAERVNRAGNALLALGMAPGDRLLMVVKDCPAFFYLFWGAIKAGIVPIPPNTLLRAPDYAYMIDDSGCRLVVYSREYAGEIEPALRQLGAKAPPALTVDAFLAEVNKASPSLVPRLAAPDDDCFWLYSSGSTGRPKGAVHAQRDMVVTSELYGVRVLGVTEEDICFSAAKLFFAYGLGNGMTFPLWTGATAVLDERRPTPDSTFETIETFSPTIFYGVPTLYAAQLAALDAKPRRLESLRACVSAGEALPADMFRRWKEKTGTVILDGIGSTEALHIFIGNRLDDHRAGTSGRPVPGYEVRILDENGDPVPKGESGRLWIRAESAAKYYWNKPDKTAETMVEGWLNTGDTYRQDDDGYFIYEGRSDDMLKVGGIWCSPVEIENCLVGHPAVLEAAVIGYADADSLIKPKAVVVLKQSGDAGASLTDELMTLCKKSLAPYKYPRWIEYVPELPKTATGKIQRFKLRD</sequence>
<dbReference type="GO" id="GO:0016405">
    <property type="term" value="F:CoA-ligase activity"/>
    <property type="evidence" value="ECO:0007669"/>
    <property type="project" value="InterPro"/>
</dbReference>
<name>A0A1T4RM94_9HYPH</name>
<dbReference type="Gene3D" id="3.30.300.30">
    <property type="match status" value="1"/>
</dbReference>
<organism evidence="4 5">
    <name type="scientific">Enhydrobacter aerosaccus</name>
    <dbReference type="NCBI Taxonomy" id="225324"/>
    <lineage>
        <taxon>Bacteria</taxon>
        <taxon>Pseudomonadati</taxon>
        <taxon>Pseudomonadota</taxon>
        <taxon>Alphaproteobacteria</taxon>
        <taxon>Hyphomicrobiales</taxon>
        <taxon>Enhydrobacter</taxon>
    </lineage>
</organism>
<reference evidence="5" key="1">
    <citation type="submission" date="2017-02" db="EMBL/GenBank/DDBJ databases">
        <authorList>
            <person name="Varghese N."/>
            <person name="Submissions S."/>
        </authorList>
    </citation>
    <scope>NUCLEOTIDE SEQUENCE [LARGE SCALE GENOMIC DNA]</scope>
    <source>
        <strain evidence="5">ATCC 27094</strain>
    </source>
</reference>
<dbReference type="STRING" id="225324.SAMN02745126_03911"/>
<keyword evidence="5" id="KW-1185">Reference proteome</keyword>
<evidence type="ECO:0000313" key="5">
    <source>
        <dbReference type="Proteomes" id="UP000190092"/>
    </source>
</evidence>
<evidence type="ECO:0000256" key="1">
    <source>
        <dbReference type="ARBA" id="ARBA00022598"/>
    </source>
</evidence>
<dbReference type="AlphaFoldDB" id="A0A1T4RM94"/>
<dbReference type="EMBL" id="FUWJ01000005">
    <property type="protein sequence ID" value="SKA16858.1"/>
    <property type="molecule type" value="Genomic_DNA"/>
</dbReference>
<dbReference type="Gene3D" id="2.30.38.10">
    <property type="entry name" value="Luciferase, Domain 3"/>
    <property type="match status" value="1"/>
</dbReference>
<dbReference type="GO" id="GO:0016878">
    <property type="term" value="F:acid-thiol ligase activity"/>
    <property type="evidence" value="ECO:0007669"/>
    <property type="project" value="TreeGrafter"/>
</dbReference>
<dbReference type="RefSeq" id="WP_085935587.1">
    <property type="nucleotide sequence ID" value="NZ_FUWJ01000005.1"/>
</dbReference>
<keyword evidence="1 4" id="KW-0436">Ligase</keyword>
<evidence type="ECO:0000313" key="4">
    <source>
        <dbReference type="EMBL" id="SKA16858.1"/>
    </source>
</evidence>
<dbReference type="GO" id="GO:0005524">
    <property type="term" value="F:ATP binding"/>
    <property type="evidence" value="ECO:0007669"/>
    <property type="project" value="InterPro"/>
</dbReference>
<dbReference type="SUPFAM" id="SSF56801">
    <property type="entry name" value="Acetyl-CoA synthetase-like"/>
    <property type="match status" value="1"/>
</dbReference>
<accession>A0A1T4RM94</accession>
<evidence type="ECO:0000259" key="3">
    <source>
        <dbReference type="Pfam" id="PF13193"/>
    </source>
</evidence>
<dbReference type="Proteomes" id="UP000190092">
    <property type="component" value="Unassembled WGS sequence"/>
</dbReference>
<dbReference type="InterPro" id="IPR045851">
    <property type="entry name" value="AMP-bd_C_sf"/>
</dbReference>
<feature type="domain" description="AMP-dependent synthetase/ligase" evidence="2">
    <location>
        <begin position="33"/>
        <end position="381"/>
    </location>
</feature>
<feature type="domain" description="AMP-binding enzyme C-terminal" evidence="3">
    <location>
        <begin position="431"/>
        <end position="509"/>
    </location>
</feature>
<protein>
    <submittedName>
        <fullName evidence="4">Benzoate-CoA ligase</fullName>
    </submittedName>
</protein>